<sequence>MPVHALTRWLSRFFSDPQILSLVSVLLVLFAILLFFGRMLTPVLASIVLAYLLEGLVGILERLRWPRWLAVLVVFTLFMLFVMSMLIGVLPSVSRQIRDLLQQLPSMLAHGQQALMQLPERYPDLITSAQIEELIGSIRRDIAGLGQQLLSLSLSSVVGVITLLVYVILMPLLVFFFLKDKALILAWFRQWLPRHRAIASDIWTKVDVQISNYVRGKVWEILIVWAVSFATFSLFGLNYALLLSVLVGLSVIIPYIGASIVTIPVVLIAWFQWGWGPSFVWLAVSYVVIQALDGNVLVPVLFSEVVDLHPVAIIVAILVFGGIWGFWGVFFAIPLATLVQAILSALPRHIDAERAKGVSLDTGVGE</sequence>
<organism evidence="9 10">
    <name type="scientific">Halochromatium salexigens</name>
    <name type="common">Chromatium salexigens</name>
    <dbReference type="NCBI Taxonomy" id="49447"/>
    <lineage>
        <taxon>Bacteria</taxon>
        <taxon>Pseudomonadati</taxon>
        <taxon>Pseudomonadota</taxon>
        <taxon>Gammaproteobacteria</taxon>
        <taxon>Chromatiales</taxon>
        <taxon>Chromatiaceae</taxon>
        <taxon>Halochromatium</taxon>
    </lineage>
</organism>
<reference evidence="9" key="2">
    <citation type="journal article" date="2020" name="Microorganisms">
        <title>Osmotic Adaptation and Compatible Solute Biosynthesis of Phototrophic Bacteria as Revealed from Genome Analyses.</title>
        <authorList>
            <person name="Imhoff J.F."/>
            <person name="Rahn T."/>
            <person name="Kunzel S."/>
            <person name="Keller A."/>
            <person name="Neulinger S.C."/>
        </authorList>
    </citation>
    <scope>NUCLEOTIDE SEQUENCE</scope>
    <source>
        <strain evidence="9">DSM 4395</strain>
    </source>
</reference>
<evidence type="ECO:0000256" key="4">
    <source>
        <dbReference type="ARBA" id="ARBA00022475"/>
    </source>
</evidence>
<feature type="transmembrane region" description="Helical" evidence="8">
    <location>
        <begin position="252"/>
        <end position="271"/>
    </location>
</feature>
<evidence type="ECO:0000256" key="8">
    <source>
        <dbReference type="SAM" id="Phobius"/>
    </source>
</evidence>
<dbReference type="PANTHER" id="PTHR21716">
    <property type="entry name" value="TRANSMEMBRANE PROTEIN"/>
    <property type="match status" value="1"/>
</dbReference>
<accession>A0AAJ0UJR5</accession>
<keyword evidence="5 8" id="KW-0812">Transmembrane</keyword>
<evidence type="ECO:0000256" key="3">
    <source>
        <dbReference type="ARBA" id="ARBA00022448"/>
    </source>
</evidence>
<dbReference type="AlphaFoldDB" id="A0AAJ0UJR5"/>
<gene>
    <name evidence="9" type="ORF">CCR82_14370</name>
</gene>
<keyword evidence="3" id="KW-0813">Transport</keyword>
<dbReference type="EMBL" id="NHSF01000068">
    <property type="protein sequence ID" value="MBK5931672.1"/>
    <property type="molecule type" value="Genomic_DNA"/>
</dbReference>
<dbReference type="GO" id="GO:0005886">
    <property type="term" value="C:plasma membrane"/>
    <property type="evidence" value="ECO:0007669"/>
    <property type="project" value="UniProtKB-SubCell"/>
</dbReference>
<feature type="transmembrane region" description="Helical" evidence="8">
    <location>
        <begin position="68"/>
        <end position="90"/>
    </location>
</feature>
<feature type="transmembrane region" description="Helical" evidence="8">
    <location>
        <begin position="278"/>
        <end position="302"/>
    </location>
</feature>
<evidence type="ECO:0000256" key="2">
    <source>
        <dbReference type="ARBA" id="ARBA00009773"/>
    </source>
</evidence>
<evidence type="ECO:0000313" key="9">
    <source>
        <dbReference type="EMBL" id="MBK5931672.1"/>
    </source>
</evidence>
<comment type="similarity">
    <text evidence="2">Belongs to the autoinducer-2 exporter (AI-2E) (TC 2.A.86) family.</text>
</comment>
<comment type="subcellular location">
    <subcellularLocation>
        <location evidence="1">Cell membrane</location>
        <topology evidence="1">Multi-pass membrane protein</topology>
    </subcellularLocation>
</comment>
<dbReference type="Pfam" id="PF01594">
    <property type="entry name" value="AI-2E_transport"/>
    <property type="match status" value="1"/>
</dbReference>
<evidence type="ECO:0000256" key="6">
    <source>
        <dbReference type="ARBA" id="ARBA00022989"/>
    </source>
</evidence>
<evidence type="ECO:0000256" key="7">
    <source>
        <dbReference type="ARBA" id="ARBA00023136"/>
    </source>
</evidence>
<feature type="transmembrane region" description="Helical" evidence="8">
    <location>
        <begin position="308"/>
        <end position="339"/>
    </location>
</feature>
<keyword evidence="6 8" id="KW-1133">Transmembrane helix</keyword>
<protein>
    <submittedName>
        <fullName evidence="9">AI-2E family transporter</fullName>
    </submittedName>
</protein>
<feature type="transmembrane region" description="Helical" evidence="8">
    <location>
        <begin position="222"/>
        <end position="246"/>
    </location>
</feature>
<feature type="transmembrane region" description="Helical" evidence="8">
    <location>
        <begin position="157"/>
        <end position="178"/>
    </location>
</feature>
<name>A0AAJ0UJR5_HALSE</name>
<proteinExistence type="inferred from homology"/>
<keyword evidence="4" id="KW-1003">Cell membrane</keyword>
<evidence type="ECO:0000313" key="10">
    <source>
        <dbReference type="Proteomes" id="UP001296967"/>
    </source>
</evidence>
<evidence type="ECO:0000256" key="5">
    <source>
        <dbReference type="ARBA" id="ARBA00022692"/>
    </source>
</evidence>
<feature type="transmembrane region" description="Helical" evidence="8">
    <location>
        <begin position="20"/>
        <end position="37"/>
    </location>
</feature>
<dbReference type="PANTHER" id="PTHR21716:SF53">
    <property type="entry name" value="PERMEASE PERM-RELATED"/>
    <property type="match status" value="1"/>
</dbReference>
<reference evidence="9" key="1">
    <citation type="submission" date="2017-05" db="EMBL/GenBank/DDBJ databases">
        <authorList>
            <person name="Imhoff J.F."/>
            <person name="Rahn T."/>
            <person name="Kuenzel S."/>
            <person name="Neulinger S.C."/>
        </authorList>
    </citation>
    <scope>NUCLEOTIDE SEQUENCE</scope>
    <source>
        <strain evidence="9">DSM 4395</strain>
    </source>
</reference>
<keyword evidence="7 8" id="KW-0472">Membrane</keyword>
<dbReference type="InterPro" id="IPR002549">
    <property type="entry name" value="AI-2E-like"/>
</dbReference>
<dbReference type="GO" id="GO:0055085">
    <property type="term" value="P:transmembrane transport"/>
    <property type="evidence" value="ECO:0007669"/>
    <property type="project" value="TreeGrafter"/>
</dbReference>
<keyword evidence="10" id="KW-1185">Reference proteome</keyword>
<comment type="caution">
    <text evidence="9">The sequence shown here is derived from an EMBL/GenBank/DDBJ whole genome shotgun (WGS) entry which is preliminary data.</text>
</comment>
<dbReference type="Proteomes" id="UP001296967">
    <property type="component" value="Unassembled WGS sequence"/>
</dbReference>
<evidence type="ECO:0000256" key="1">
    <source>
        <dbReference type="ARBA" id="ARBA00004651"/>
    </source>
</evidence>
<feature type="transmembrane region" description="Helical" evidence="8">
    <location>
        <begin position="43"/>
        <end position="61"/>
    </location>
</feature>